<dbReference type="Pfam" id="PF13545">
    <property type="entry name" value="HTH_Crp_2"/>
    <property type="match status" value="1"/>
</dbReference>
<feature type="domain" description="Cyclic nucleotide-binding" evidence="4">
    <location>
        <begin position="19"/>
        <end position="139"/>
    </location>
</feature>
<accession>A0A849K9P8</accession>
<dbReference type="RefSeq" id="WP_171558052.1">
    <property type="nucleotide sequence ID" value="NZ_JABFCS010000001.1"/>
</dbReference>
<reference evidence="6 7" key="1">
    <citation type="submission" date="2020-05" db="EMBL/GenBank/DDBJ databases">
        <authorList>
            <person name="Khan S.A."/>
            <person name="Jeon C.O."/>
            <person name="Chun B.H."/>
        </authorList>
    </citation>
    <scope>NUCLEOTIDE SEQUENCE [LARGE SCALE GENOMIC DNA]</scope>
    <source>
        <strain evidence="6 7">B156</strain>
    </source>
</reference>
<dbReference type="CDD" id="cd00038">
    <property type="entry name" value="CAP_ED"/>
    <property type="match status" value="1"/>
</dbReference>
<evidence type="ECO:0000256" key="2">
    <source>
        <dbReference type="ARBA" id="ARBA00023125"/>
    </source>
</evidence>
<dbReference type="GO" id="GO:0005829">
    <property type="term" value="C:cytosol"/>
    <property type="evidence" value="ECO:0007669"/>
    <property type="project" value="TreeGrafter"/>
</dbReference>
<dbReference type="PANTHER" id="PTHR24567:SF74">
    <property type="entry name" value="HTH-TYPE TRANSCRIPTIONAL REGULATOR ARCR"/>
    <property type="match status" value="1"/>
</dbReference>
<dbReference type="SMART" id="SM00100">
    <property type="entry name" value="cNMP"/>
    <property type="match status" value="1"/>
</dbReference>
<evidence type="ECO:0000313" key="7">
    <source>
        <dbReference type="Proteomes" id="UP000552954"/>
    </source>
</evidence>
<dbReference type="GO" id="GO:0003700">
    <property type="term" value="F:DNA-binding transcription factor activity"/>
    <property type="evidence" value="ECO:0007669"/>
    <property type="project" value="TreeGrafter"/>
</dbReference>
<evidence type="ECO:0000259" key="5">
    <source>
        <dbReference type="PROSITE" id="PS51063"/>
    </source>
</evidence>
<dbReference type="InterPro" id="IPR050397">
    <property type="entry name" value="Env_Response_Regulators"/>
</dbReference>
<keyword evidence="7" id="KW-1185">Reference proteome</keyword>
<dbReference type="SUPFAM" id="SSF46785">
    <property type="entry name" value="Winged helix' DNA-binding domain"/>
    <property type="match status" value="1"/>
</dbReference>
<dbReference type="InterPro" id="IPR036388">
    <property type="entry name" value="WH-like_DNA-bd_sf"/>
</dbReference>
<dbReference type="InterPro" id="IPR036390">
    <property type="entry name" value="WH_DNA-bd_sf"/>
</dbReference>
<dbReference type="EMBL" id="JABFCS010000001">
    <property type="protein sequence ID" value="NNU43154.1"/>
    <property type="molecule type" value="Genomic_DNA"/>
</dbReference>
<gene>
    <name evidence="6" type="ORF">HK415_08265</name>
</gene>
<dbReference type="PROSITE" id="PS51063">
    <property type="entry name" value="HTH_CRP_2"/>
    <property type="match status" value="1"/>
</dbReference>
<dbReference type="SUPFAM" id="SSF51206">
    <property type="entry name" value="cAMP-binding domain-like"/>
    <property type="match status" value="1"/>
</dbReference>
<comment type="caution">
    <text evidence="6">The sequence shown here is derived from an EMBL/GenBank/DDBJ whole genome shotgun (WGS) entry which is preliminary data.</text>
</comment>
<reference evidence="6 7" key="2">
    <citation type="submission" date="2020-06" db="EMBL/GenBank/DDBJ databases">
        <title>Ramlibacter rhizophilus sp. nov., isolated from rhizosphere soil of national flower Mugunghwa from South Korea.</title>
        <authorList>
            <person name="Zheng-Fei Y."/>
            <person name="Huan T."/>
        </authorList>
    </citation>
    <scope>NUCLEOTIDE SEQUENCE [LARGE SCALE GENOMIC DNA]</scope>
    <source>
        <strain evidence="6 7">B156</strain>
    </source>
</reference>
<feature type="domain" description="HTH crp-type" evidence="5">
    <location>
        <begin position="153"/>
        <end position="229"/>
    </location>
</feature>
<evidence type="ECO:0000259" key="4">
    <source>
        <dbReference type="PROSITE" id="PS50042"/>
    </source>
</evidence>
<dbReference type="InterPro" id="IPR012318">
    <property type="entry name" value="HTH_CRP"/>
</dbReference>
<dbReference type="PANTHER" id="PTHR24567">
    <property type="entry name" value="CRP FAMILY TRANSCRIPTIONAL REGULATORY PROTEIN"/>
    <property type="match status" value="1"/>
</dbReference>
<protein>
    <submittedName>
        <fullName evidence="6">Crp/Fnr family transcriptional regulator</fullName>
    </submittedName>
</protein>
<evidence type="ECO:0000256" key="3">
    <source>
        <dbReference type="ARBA" id="ARBA00023163"/>
    </source>
</evidence>
<dbReference type="InterPro" id="IPR000595">
    <property type="entry name" value="cNMP-bd_dom"/>
</dbReference>
<dbReference type="Gene3D" id="1.10.10.10">
    <property type="entry name" value="Winged helix-like DNA-binding domain superfamily/Winged helix DNA-binding domain"/>
    <property type="match status" value="1"/>
</dbReference>
<evidence type="ECO:0000313" key="6">
    <source>
        <dbReference type="EMBL" id="NNU43154.1"/>
    </source>
</evidence>
<dbReference type="PROSITE" id="PS50042">
    <property type="entry name" value="CNMP_BINDING_3"/>
    <property type="match status" value="1"/>
</dbReference>
<name>A0A849K9P8_9BURK</name>
<dbReference type="SMART" id="SM00419">
    <property type="entry name" value="HTH_CRP"/>
    <property type="match status" value="1"/>
</dbReference>
<evidence type="ECO:0000256" key="1">
    <source>
        <dbReference type="ARBA" id="ARBA00023015"/>
    </source>
</evidence>
<dbReference type="InterPro" id="IPR018490">
    <property type="entry name" value="cNMP-bd_dom_sf"/>
</dbReference>
<dbReference type="AlphaFoldDB" id="A0A849K9P8"/>
<sequence>MDDPILTIEERAAINNGRWFSSLSPSLRHDILRCAFVKRYKDGELICARGDPAEAWSGVARGAVRVSSTSITGKQVTLTYVEPGIWFGDVAMFDGERRTHDAYAHGETTLMMVSRADVQKILSQHVELYEALLRLHARRIRTLFGLVEDLNTLPLRARLAKQLAHLVRSYGVPSLHDGREVRIGLQLAQEELAQLLGASRQRVNQELKQMEREEVIRIEPGGVVVRNRDALMRIVESDTER</sequence>
<proteinExistence type="predicted"/>
<dbReference type="Gene3D" id="2.60.120.10">
    <property type="entry name" value="Jelly Rolls"/>
    <property type="match status" value="1"/>
</dbReference>
<organism evidence="6 7">
    <name type="scientific">Ramlibacter montanisoli</name>
    <dbReference type="NCBI Taxonomy" id="2732512"/>
    <lineage>
        <taxon>Bacteria</taxon>
        <taxon>Pseudomonadati</taxon>
        <taxon>Pseudomonadota</taxon>
        <taxon>Betaproteobacteria</taxon>
        <taxon>Burkholderiales</taxon>
        <taxon>Comamonadaceae</taxon>
        <taxon>Ramlibacter</taxon>
    </lineage>
</organism>
<keyword evidence="1" id="KW-0805">Transcription regulation</keyword>
<dbReference type="GO" id="GO:0003677">
    <property type="term" value="F:DNA binding"/>
    <property type="evidence" value="ECO:0007669"/>
    <property type="project" value="UniProtKB-KW"/>
</dbReference>
<keyword evidence="3" id="KW-0804">Transcription</keyword>
<keyword evidence="2" id="KW-0238">DNA-binding</keyword>
<dbReference type="InterPro" id="IPR014710">
    <property type="entry name" value="RmlC-like_jellyroll"/>
</dbReference>
<dbReference type="Proteomes" id="UP000552954">
    <property type="component" value="Unassembled WGS sequence"/>
</dbReference>
<dbReference type="Pfam" id="PF00027">
    <property type="entry name" value="cNMP_binding"/>
    <property type="match status" value="1"/>
</dbReference>